<dbReference type="InterPro" id="IPR057975">
    <property type="entry name" value="TPR_ANAPC2"/>
</dbReference>
<reference evidence="5" key="1">
    <citation type="submission" date="2023-10" db="EMBL/GenBank/DDBJ databases">
        <authorList>
            <person name="Chen Y."/>
            <person name="Shah S."/>
            <person name="Dougan E. K."/>
            <person name="Thang M."/>
            <person name="Chan C."/>
        </authorList>
    </citation>
    <scope>NUCLEOTIDE SEQUENCE [LARGE SCALE GENOMIC DNA]</scope>
</reference>
<dbReference type="InterPro" id="IPR001373">
    <property type="entry name" value="Cullin_N"/>
</dbReference>
<dbReference type="InterPro" id="IPR016158">
    <property type="entry name" value="Cullin_homology"/>
</dbReference>
<evidence type="ECO:0000256" key="1">
    <source>
        <dbReference type="PROSITE-ProRule" id="PRU00330"/>
    </source>
</evidence>
<dbReference type="Gene3D" id="1.20.1310.10">
    <property type="entry name" value="Cullin Repeats"/>
    <property type="match status" value="1"/>
</dbReference>
<dbReference type="SMART" id="SM00182">
    <property type="entry name" value="CULLIN"/>
    <property type="match status" value="1"/>
</dbReference>
<feature type="compositionally biased region" description="Acidic residues" evidence="3">
    <location>
        <begin position="555"/>
        <end position="564"/>
    </location>
</feature>
<feature type="region of interest" description="Disordered" evidence="3">
    <location>
        <begin position="518"/>
        <end position="577"/>
    </location>
</feature>
<dbReference type="PANTHER" id="PTHR45957:SF1">
    <property type="entry name" value="ANAPHASE-PROMOTING COMPLEX SUBUNIT 2"/>
    <property type="match status" value="1"/>
</dbReference>
<dbReference type="Pfam" id="PF00888">
    <property type="entry name" value="Cullin"/>
    <property type="match status" value="1"/>
</dbReference>
<evidence type="ECO:0000259" key="4">
    <source>
        <dbReference type="PROSITE" id="PS50069"/>
    </source>
</evidence>
<dbReference type="PROSITE" id="PS50069">
    <property type="entry name" value="CULLIN_2"/>
    <property type="match status" value="1"/>
</dbReference>
<protein>
    <recommendedName>
        <fullName evidence="4">Cullin family profile domain-containing protein</fullName>
    </recommendedName>
</protein>
<name>A0ABN9UBX7_9DINO</name>
<dbReference type="InterPro" id="IPR044554">
    <property type="entry name" value="ANAPC2"/>
</dbReference>
<comment type="caution">
    <text evidence="5">The sequence shown here is derived from an EMBL/GenBank/DDBJ whole genome shotgun (WGS) entry which is preliminary data.</text>
</comment>
<accession>A0ABN9UBX7</accession>
<organism evidence="5 6">
    <name type="scientific">Prorocentrum cordatum</name>
    <dbReference type="NCBI Taxonomy" id="2364126"/>
    <lineage>
        <taxon>Eukaryota</taxon>
        <taxon>Sar</taxon>
        <taxon>Alveolata</taxon>
        <taxon>Dinophyceae</taxon>
        <taxon>Prorocentrales</taxon>
        <taxon>Prorocentraceae</taxon>
        <taxon>Prorocentrum</taxon>
    </lineage>
</organism>
<dbReference type="EMBL" id="CAUYUJ010015549">
    <property type="protein sequence ID" value="CAK0855371.1"/>
    <property type="molecule type" value="Genomic_DNA"/>
</dbReference>
<feature type="region of interest" description="Disordered" evidence="3">
    <location>
        <begin position="668"/>
        <end position="702"/>
    </location>
</feature>
<feature type="compositionally biased region" description="Low complexity" evidence="3">
    <location>
        <begin position="530"/>
        <end position="540"/>
    </location>
</feature>
<feature type="region of interest" description="Disordered" evidence="3">
    <location>
        <begin position="717"/>
        <end position="740"/>
    </location>
</feature>
<feature type="compositionally biased region" description="Acidic residues" evidence="3">
    <location>
        <begin position="256"/>
        <end position="269"/>
    </location>
</feature>
<evidence type="ECO:0000313" key="5">
    <source>
        <dbReference type="EMBL" id="CAK0855371.1"/>
    </source>
</evidence>
<feature type="domain" description="Cullin family profile" evidence="4">
    <location>
        <begin position="588"/>
        <end position="662"/>
    </location>
</feature>
<feature type="region of interest" description="Disordered" evidence="3">
    <location>
        <begin position="245"/>
        <end position="292"/>
    </location>
</feature>
<sequence>MAAAPADAAWARAVGRLQSAVAGLEGAFGAAAAGAAAECSAQAFPGEVARLDLEIVQAAGDGALLEELAFELAARSLSACVVPCFWACVPGGAAGAASAESAELEPGWQERLRRAFAALLRLHLGHCELLRALGTPGAGRLVGAYRAAFRAELTESWPPWASERLRLYFGSTWRPFARSRARPGEQRYQSEEWWWAISSGDQATAPSRPPRRRVLELLEASRRPVRGGAPGCGQDAVMGDACPPGRWLAGDGEGSGGEEDEAMFSEADSDASSVDADAAVDDDPRQPTASSVEGLRGMAVSFQRMGLGDIWRDLAVQFAVDQLASTVEDCPVVAPRHLPAGEAEGGECPLRAEDAWWGAARHLVLQLFQAFADLRIGEAFDMLKEFPDSAPALTDLRRCLARTGRATLLVRSLREQLTRRLLIAGARTHDVIGVYVKTIRAMRLVDPRGLLLEAVSDPIRAYLKRRKDTVRCIITALTEDSDLLLELRAEVARAPTSGGVAGSAMGAAVAGAGAAAGSAVGPGEGTAGSAAHPVPAAVMPPLEPPEMSFGNADFDVSEDEEDPDAWTPDPIDADPLIPSRQRSVQDVISLLVGIYGSKEMFIKEYKEMLADRLLETSSYSTEREAHNLELLKTRFGETALGHCEVMLQDIKDSKRLNANVQQCTDLRPTTAPAVGSSAGAALRPPTRAEAASGTPAAGSRPPVAPFRLSSAIALAAAQDSPAGEAQASPPALGASRGGRAEELGGEKLQVRYRCRCEVALDQYLSPVGLGRS</sequence>
<dbReference type="Pfam" id="PF25773">
    <property type="entry name" value="TPR_ANAPC2"/>
    <property type="match status" value="1"/>
</dbReference>
<evidence type="ECO:0000256" key="3">
    <source>
        <dbReference type="SAM" id="MobiDB-lite"/>
    </source>
</evidence>
<dbReference type="PANTHER" id="PTHR45957">
    <property type="entry name" value="ANAPHASE-PROMOTING COMPLEX SUBUNIT 2"/>
    <property type="match status" value="1"/>
</dbReference>
<dbReference type="InterPro" id="IPR036317">
    <property type="entry name" value="Cullin_homology_sf"/>
</dbReference>
<keyword evidence="6" id="KW-1185">Reference proteome</keyword>
<dbReference type="Proteomes" id="UP001189429">
    <property type="component" value="Unassembled WGS sequence"/>
</dbReference>
<dbReference type="SUPFAM" id="SSF75632">
    <property type="entry name" value="Cullin homology domain"/>
    <property type="match status" value="1"/>
</dbReference>
<evidence type="ECO:0000313" key="6">
    <source>
        <dbReference type="Proteomes" id="UP001189429"/>
    </source>
</evidence>
<evidence type="ECO:0000256" key="2">
    <source>
        <dbReference type="RuleBase" id="RU003829"/>
    </source>
</evidence>
<gene>
    <name evidence="5" type="ORF">PCOR1329_LOCUS46145</name>
</gene>
<proteinExistence type="inferred from homology"/>
<comment type="similarity">
    <text evidence="1 2">Belongs to the cullin family.</text>
</comment>